<evidence type="ECO:0000256" key="4">
    <source>
        <dbReference type="ARBA" id="ARBA00023136"/>
    </source>
</evidence>
<accession>A0A8S1RCA5</accession>
<dbReference type="GO" id="GO:0016020">
    <property type="term" value="C:membrane"/>
    <property type="evidence" value="ECO:0007669"/>
    <property type="project" value="UniProtKB-SubCell"/>
</dbReference>
<feature type="transmembrane region" description="Helical" evidence="7">
    <location>
        <begin position="443"/>
        <end position="467"/>
    </location>
</feature>
<dbReference type="InterPro" id="IPR005821">
    <property type="entry name" value="Ion_trans_dom"/>
</dbReference>
<evidence type="ECO:0000313" key="10">
    <source>
        <dbReference type="Proteomes" id="UP000692954"/>
    </source>
</evidence>
<dbReference type="SMART" id="SM00100">
    <property type="entry name" value="cNMP"/>
    <property type="match status" value="1"/>
</dbReference>
<feature type="transmembrane region" description="Helical" evidence="7">
    <location>
        <begin position="245"/>
        <end position="264"/>
    </location>
</feature>
<dbReference type="Proteomes" id="UP000692954">
    <property type="component" value="Unassembled WGS sequence"/>
</dbReference>
<evidence type="ECO:0000256" key="2">
    <source>
        <dbReference type="ARBA" id="ARBA00022692"/>
    </source>
</evidence>
<dbReference type="AlphaFoldDB" id="A0A8S1RCA5"/>
<dbReference type="PANTHER" id="PTHR47823">
    <property type="entry name" value="ION_TRANS DOMAIN-CONTAINING PROTEIN"/>
    <property type="match status" value="1"/>
</dbReference>
<keyword evidence="5" id="KW-0175">Coiled coil</keyword>
<evidence type="ECO:0000259" key="8">
    <source>
        <dbReference type="PROSITE" id="PS50042"/>
    </source>
</evidence>
<feature type="transmembrane region" description="Helical" evidence="7">
    <location>
        <begin position="365"/>
        <end position="386"/>
    </location>
</feature>
<feature type="compositionally biased region" description="Polar residues" evidence="6">
    <location>
        <begin position="891"/>
        <end position="918"/>
    </location>
</feature>
<evidence type="ECO:0000256" key="1">
    <source>
        <dbReference type="ARBA" id="ARBA00004141"/>
    </source>
</evidence>
<organism evidence="9 10">
    <name type="scientific">Paramecium sonneborni</name>
    <dbReference type="NCBI Taxonomy" id="65129"/>
    <lineage>
        <taxon>Eukaryota</taxon>
        <taxon>Sar</taxon>
        <taxon>Alveolata</taxon>
        <taxon>Ciliophora</taxon>
        <taxon>Intramacronucleata</taxon>
        <taxon>Oligohymenophorea</taxon>
        <taxon>Peniculida</taxon>
        <taxon>Parameciidae</taxon>
        <taxon>Paramecium</taxon>
    </lineage>
</organism>
<evidence type="ECO:0000256" key="3">
    <source>
        <dbReference type="ARBA" id="ARBA00022989"/>
    </source>
</evidence>
<evidence type="ECO:0000256" key="7">
    <source>
        <dbReference type="SAM" id="Phobius"/>
    </source>
</evidence>
<dbReference type="FunFam" id="1.10.287.70:FF:000123">
    <property type="entry name" value="Potassium channel KAT3"/>
    <property type="match status" value="1"/>
</dbReference>
<keyword evidence="4 7" id="KW-0472">Membrane</keyword>
<dbReference type="CDD" id="cd00038">
    <property type="entry name" value="CAP_ED"/>
    <property type="match status" value="1"/>
</dbReference>
<feature type="coiled-coil region" evidence="5">
    <location>
        <begin position="975"/>
        <end position="1005"/>
    </location>
</feature>
<dbReference type="PROSITE" id="PS50042">
    <property type="entry name" value="CNMP_BINDING_3"/>
    <property type="match status" value="1"/>
</dbReference>
<comment type="caution">
    <text evidence="9">The sequence shown here is derived from an EMBL/GenBank/DDBJ whole genome shotgun (WGS) entry which is preliminary data.</text>
</comment>
<feature type="compositionally biased region" description="Polar residues" evidence="6">
    <location>
        <begin position="808"/>
        <end position="817"/>
    </location>
</feature>
<dbReference type="OrthoDB" id="298869at2759"/>
<comment type="subcellular location">
    <subcellularLocation>
        <location evidence="1">Membrane</location>
        <topology evidence="1">Multi-pass membrane protein</topology>
    </subcellularLocation>
</comment>
<dbReference type="Pfam" id="PF00520">
    <property type="entry name" value="Ion_trans"/>
    <property type="match status" value="1"/>
</dbReference>
<keyword evidence="2 7" id="KW-0812">Transmembrane</keyword>
<feature type="region of interest" description="Disordered" evidence="6">
    <location>
        <begin position="709"/>
        <end position="733"/>
    </location>
</feature>
<gene>
    <name evidence="9" type="ORF">PSON_ATCC_30995.1.T1580030</name>
</gene>
<evidence type="ECO:0000256" key="5">
    <source>
        <dbReference type="SAM" id="Coils"/>
    </source>
</evidence>
<keyword evidence="3 7" id="KW-1133">Transmembrane helix</keyword>
<reference evidence="9" key="1">
    <citation type="submission" date="2021-01" db="EMBL/GenBank/DDBJ databases">
        <authorList>
            <consortium name="Genoscope - CEA"/>
            <person name="William W."/>
        </authorList>
    </citation>
    <scope>NUCLEOTIDE SEQUENCE</scope>
</reference>
<feature type="transmembrane region" description="Helical" evidence="7">
    <location>
        <begin position="217"/>
        <end position="239"/>
    </location>
</feature>
<evidence type="ECO:0000313" key="9">
    <source>
        <dbReference type="EMBL" id="CAD8125307.1"/>
    </source>
</evidence>
<feature type="transmembrane region" description="Helical" evidence="7">
    <location>
        <begin position="411"/>
        <end position="431"/>
    </location>
</feature>
<sequence length="1051" mass="123361">MDSLQIQKQLMVEQLNKLEYMDKILPLHKDEVQAEKKLQVQINSLNFKRIIEGQENNKLMAEIEESKLDVQKSRHKAFQKYFTSFMTDKQQQDVNILEFNQSDFEVFQQMKERQRQLAQEDLTIARQKEKSNQIFEQNLMKKWDRVRKKLRMIGRMKRLYDEVKLYGTSCRVETSIKRHEVIQELEQMLNKQNQQISKPMPQKNKHLFLPDSQFKKYWQYVLMILLMYTAFITPIRLAFIEEFNMIWFTLELIVDMLFLLDILITFNTAYFNEEGVLIADRQQIAIQYLRTWFIFDLMAIFPTDQIFNNEAQKLSQYFKLTRLPRMYKLISISRMWSTVQNSQNHNDCFSAIQDLINLNSTTVRVLKFFGTVLVCVHVMGCLWYLVAKLNNFEPNTWVYELDLLNRSEYELYLTSIYWAVATICTVGFGDIHAFNDTERIVCIFWMFFGVGFYSFTVGSLSTLMGTLDTRESHLQSKITFMDEFCEETRLSLQMKHKIRKVLEYNSMINIFSSAEVDEFLSEIPTNLKYQIAQAMYAGLKNRVSFFKNKDSVFISTLIPKLQPLKINAGEFVYNKGEYPNQVYFIVNGRVNMVIGVYSITFKTYVTGSYFGEIEIFDNSARFHSARAELECELLAIEQDVFKKILQAFPEYFEEIKAISLEKLKREKDSIEKLQDLTGLSQTSEFFNKKRTQSIYKSIKQRESVHFIDNSEESEQDVKSQKQSKPSFFKKKTNHLIPEETLTTRLHTQEDTSQKNLVISESHQKNQQLEKVITLSIPDQIKRDAEQHNIKLFGQIPPVISQFNEDLTQSNNLQNNPRIKSEEPNRPPKQVRYISHNLRFSPKRNENRKPSIQVSSAIDITGSDTPLISSVRSNFIKPSIKIDEASHESEGSIKNSSNPQNTLSNAQSPKISPRRNSILSKFPKPSPFQKQQSIFKAVSNQYIEASKLKNLPRLGGFRRTYRKEREIEYLEETVENEDYTQLQQKLVELLEKIKKQKEQQKTKKSKIQFNIVNPLPKKIVLEQKDSISISDLPDFEKQQLSKQDSNSSGILE</sequence>
<evidence type="ECO:0000256" key="6">
    <source>
        <dbReference type="SAM" id="MobiDB-lite"/>
    </source>
</evidence>
<dbReference type="EMBL" id="CAJJDN010000158">
    <property type="protein sequence ID" value="CAD8125307.1"/>
    <property type="molecule type" value="Genomic_DNA"/>
</dbReference>
<dbReference type="Pfam" id="PF00027">
    <property type="entry name" value="cNMP_binding"/>
    <property type="match status" value="1"/>
</dbReference>
<feature type="domain" description="Cyclic nucleotide-binding" evidence="8">
    <location>
        <begin position="545"/>
        <end position="645"/>
    </location>
</feature>
<feature type="region of interest" description="Disordered" evidence="6">
    <location>
        <begin position="808"/>
        <end position="831"/>
    </location>
</feature>
<feature type="region of interest" description="Disordered" evidence="6">
    <location>
        <begin position="885"/>
        <end position="926"/>
    </location>
</feature>
<dbReference type="PANTHER" id="PTHR47823:SF9">
    <property type="entry name" value="CHROMOSOME UNDETERMINED SCAFFOLD_10, WHOLE GENOME SHOTGUN SEQUENCE"/>
    <property type="match status" value="1"/>
</dbReference>
<dbReference type="GO" id="GO:0005216">
    <property type="term" value="F:monoatomic ion channel activity"/>
    <property type="evidence" value="ECO:0007669"/>
    <property type="project" value="InterPro"/>
</dbReference>
<keyword evidence="10" id="KW-1185">Reference proteome</keyword>
<dbReference type="InterPro" id="IPR000595">
    <property type="entry name" value="cNMP-bd_dom"/>
</dbReference>
<name>A0A8S1RCA5_9CILI</name>
<protein>
    <recommendedName>
        <fullName evidence="8">Cyclic nucleotide-binding domain-containing protein</fullName>
    </recommendedName>
</protein>
<proteinExistence type="predicted"/>